<feature type="transmembrane region" description="Helical" evidence="3">
    <location>
        <begin position="95"/>
        <end position="117"/>
    </location>
</feature>
<dbReference type="AlphaFoldDB" id="A0A2T2XVL1"/>
<dbReference type="Proteomes" id="UP000240892">
    <property type="component" value="Unassembled WGS sequence"/>
</dbReference>
<comment type="similarity">
    <text evidence="1 2">Belongs to the peptidase A24 family.</text>
</comment>
<gene>
    <name evidence="5" type="ORF">C8256_23675</name>
</gene>
<comment type="caution">
    <text evidence="5">The sequence shown here is derived from an EMBL/GenBank/DDBJ whole genome shotgun (WGS) entry which is preliminary data.</text>
</comment>
<dbReference type="Pfam" id="PF01478">
    <property type="entry name" value="Peptidase_A24"/>
    <property type="match status" value="1"/>
</dbReference>
<feature type="transmembrane region" description="Helical" evidence="3">
    <location>
        <begin position="56"/>
        <end position="74"/>
    </location>
</feature>
<dbReference type="PANTHER" id="PTHR30487">
    <property type="entry name" value="TYPE 4 PREPILIN-LIKE PROTEINS LEADER PEPTIDE-PROCESSING ENZYME"/>
    <property type="match status" value="1"/>
</dbReference>
<dbReference type="InterPro" id="IPR000045">
    <property type="entry name" value="Prepilin_IV_endopep_pep"/>
</dbReference>
<keyword evidence="6" id="KW-1185">Reference proteome</keyword>
<keyword evidence="3" id="KW-0472">Membrane</keyword>
<dbReference type="GO" id="GO:0004190">
    <property type="term" value="F:aspartic-type endopeptidase activity"/>
    <property type="evidence" value="ECO:0007669"/>
    <property type="project" value="InterPro"/>
</dbReference>
<evidence type="ECO:0000313" key="5">
    <source>
        <dbReference type="EMBL" id="PSR44316.1"/>
    </source>
</evidence>
<dbReference type="EMBL" id="PYHO01000035">
    <property type="protein sequence ID" value="PSR44316.1"/>
    <property type="molecule type" value="Genomic_DNA"/>
</dbReference>
<evidence type="ECO:0000259" key="4">
    <source>
        <dbReference type="Pfam" id="PF01478"/>
    </source>
</evidence>
<reference evidence="5 6" key="1">
    <citation type="submission" date="2018-03" db="EMBL/GenBank/DDBJ databases">
        <title>First report of an OXA-48+CTX-M-M-producing Kluyvera ascorbata clone recovered from patients admitted in a University Hospital in Madrid, Spain.</title>
        <authorList>
            <person name="Hernandez-Garcia M."/>
            <person name="Leon-Sampedro R."/>
            <person name="Perez-Viso B."/>
            <person name="Morosini M.I."/>
            <person name="Lopez-Fresnena N."/>
            <person name="Coque T.M."/>
            <person name="Bonten M."/>
            <person name="Malhotra-Kumar S."/>
            <person name="Ruiz-Garbajosa P."/>
            <person name="Canton R."/>
        </authorList>
    </citation>
    <scope>NUCLEOTIDE SEQUENCE [LARGE SCALE GENOMIC DNA]</scope>
    <source>
        <strain evidence="5 6">KA2</strain>
    </source>
</reference>
<sequence>MTLIAFPFFIAYVLLSSALCWHDARTGLLPDRLTCPLLWAGLLFQLSLRPANVNDALWGIFAGYGAMAMIYWGYRGLRGREGLGYGDVKYLAALGAWHGWPSLPVLVLTASTMAAIYVFSTACWQRSLAGIKNPLPFGPFLGAAGFIVAGVSGFNLRL</sequence>
<dbReference type="InterPro" id="IPR050882">
    <property type="entry name" value="Prepilin_peptidase/N-MTase"/>
</dbReference>
<dbReference type="PANTHER" id="PTHR30487:SF0">
    <property type="entry name" value="PREPILIN LEADER PEPTIDASE_N-METHYLTRANSFERASE-RELATED"/>
    <property type="match status" value="1"/>
</dbReference>
<proteinExistence type="inferred from homology"/>
<feature type="transmembrane region" description="Helical" evidence="3">
    <location>
        <begin position="137"/>
        <end position="156"/>
    </location>
</feature>
<organism evidence="5 6">
    <name type="scientific">Kluyvera genomosp. 2</name>
    <dbReference type="NCBI Taxonomy" id="2774054"/>
    <lineage>
        <taxon>Bacteria</taxon>
        <taxon>Pseudomonadati</taxon>
        <taxon>Pseudomonadota</taxon>
        <taxon>Gammaproteobacteria</taxon>
        <taxon>Enterobacterales</taxon>
        <taxon>Enterobacteriaceae</taxon>
        <taxon>Kluyvera</taxon>
    </lineage>
</organism>
<dbReference type="GO" id="GO:0005886">
    <property type="term" value="C:plasma membrane"/>
    <property type="evidence" value="ECO:0007669"/>
    <property type="project" value="TreeGrafter"/>
</dbReference>
<evidence type="ECO:0000313" key="6">
    <source>
        <dbReference type="Proteomes" id="UP000240892"/>
    </source>
</evidence>
<dbReference type="RefSeq" id="WP_106930834.1">
    <property type="nucleotide sequence ID" value="NZ_CABMMU010000035.1"/>
</dbReference>
<evidence type="ECO:0000256" key="1">
    <source>
        <dbReference type="ARBA" id="ARBA00005801"/>
    </source>
</evidence>
<evidence type="ECO:0000256" key="3">
    <source>
        <dbReference type="SAM" id="Phobius"/>
    </source>
</evidence>
<accession>A0A2T2XVL1</accession>
<keyword evidence="3" id="KW-1133">Transmembrane helix</keyword>
<dbReference type="PRINTS" id="PR00864">
    <property type="entry name" value="PREPILNPTASE"/>
</dbReference>
<dbReference type="InterPro" id="IPR014032">
    <property type="entry name" value="Peptidase_A24A_bac"/>
</dbReference>
<feature type="domain" description="Prepilin type IV endopeptidase peptidase" evidence="4">
    <location>
        <begin position="11"/>
        <end position="118"/>
    </location>
</feature>
<keyword evidence="3" id="KW-0812">Transmembrane</keyword>
<name>A0A2T2XVL1_9ENTR</name>
<dbReference type="Gene3D" id="1.20.120.1220">
    <property type="match status" value="1"/>
</dbReference>
<protein>
    <submittedName>
        <fullName evidence="5">Prepilin peptidase</fullName>
    </submittedName>
</protein>
<evidence type="ECO:0000256" key="2">
    <source>
        <dbReference type="RuleBase" id="RU003793"/>
    </source>
</evidence>
<dbReference type="GO" id="GO:0006465">
    <property type="term" value="P:signal peptide processing"/>
    <property type="evidence" value="ECO:0007669"/>
    <property type="project" value="TreeGrafter"/>
</dbReference>